<evidence type="ECO:0000313" key="2">
    <source>
        <dbReference type="EMBL" id="OWP00325.1"/>
    </source>
</evidence>
<dbReference type="InParanoid" id="A0A218YZ47"/>
<gene>
    <name evidence="2" type="ORF">B2J93_3736</name>
</gene>
<keyword evidence="3" id="KW-1185">Reference proteome</keyword>
<dbReference type="AlphaFoldDB" id="A0A218YZ47"/>
<feature type="compositionally biased region" description="Polar residues" evidence="1">
    <location>
        <begin position="89"/>
        <end position="106"/>
    </location>
</feature>
<reference evidence="2 3" key="1">
    <citation type="submission" date="2017-04" db="EMBL/GenBank/DDBJ databases">
        <title>Draft genome sequence of Marssonina coronaria NL1: causal agent of apple blotch.</title>
        <authorList>
            <person name="Cheng Q."/>
        </authorList>
    </citation>
    <scope>NUCLEOTIDE SEQUENCE [LARGE SCALE GENOMIC DNA]</scope>
    <source>
        <strain evidence="2 3">NL1</strain>
    </source>
</reference>
<comment type="caution">
    <text evidence="2">The sequence shown here is derived from an EMBL/GenBank/DDBJ whole genome shotgun (WGS) entry which is preliminary data.</text>
</comment>
<protein>
    <submittedName>
        <fullName evidence="2">Uncharacterized protein</fullName>
    </submittedName>
</protein>
<evidence type="ECO:0000313" key="3">
    <source>
        <dbReference type="Proteomes" id="UP000242519"/>
    </source>
</evidence>
<feature type="region of interest" description="Disordered" evidence="1">
    <location>
        <begin position="83"/>
        <end position="106"/>
    </location>
</feature>
<evidence type="ECO:0000256" key="1">
    <source>
        <dbReference type="SAM" id="MobiDB-lite"/>
    </source>
</evidence>
<name>A0A218YZ47_9HELO</name>
<dbReference type="Proteomes" id="UP000242519">
    <property type="component" value="Unassembled WGS sequence"/>
</dbReference>
<sequence>MHTSFNPLKSQTQALATWTLEEKGTTIPPSNDPVVSAMICVGSSEGKQEIISISSTVVLPRAKEVGLLMMTGSRFWTPFSKGEGASELRGSSNVKSTGSEQASNKNAARTLAKIRQHILRRWVTVMSCIGACRAVSFSRHISLLALFSLLGRASRNAQFTFLLLRVGSLGILDLLGLRDTLALRNMTLLPTVLGSSDSVVSPGLLGQLAFDPVLDLDVLVR</sequence>
<accession>A0A218YZ47</accession>
<proteinExistence type="predicted"/>
<dbReference type="EMBL" id="MZNU01000330">
    <property type="protein sequence ID" value="OWP00325.1"/>
    <property type="molecule type" value="Genomic_DNA"/>
</dbReference>
<organism evidence="2 3">
    <name type="scientific">Diplocarpon coronariae</name>
    <dbReference type="NCBI Taxonomy" id="2795749"/>
    <lineage>
        <taxon>Eukaryota</taxon>
        <taxon>Fungi</taxon>
        <taxon>Dikarya</taxon>
        <taxon>Ascomycota</taxon>
        <taxon>Pezizomycotina</taxon>
        <taxon>Leotiomycetes</taxon>
        <taxon>Helotiales</taxon>
        <taxon>Drepanopezizaceae</taxon>
        <taxon>Diplocarpon</taxon>
    </lineage>
</organism>